<gene>
    <name evidence="1" type="ORF">EA655_13260</name>
</gene>
<protein>
    <recommendedName>
        <fullName evidence="3">HEAT repeat domain-containing protein</fullName>
    </recommendedName>
</protein>
<dbReference type="EMBL" id="SHMG01000008">
    <property type="protein sequence ID" value="TAA40266.1"/>
    <property type="molecule type" value="Genomic_DNA"/>
</dbReference>
<accession>A0A4Q8M3H5</accession>
<evidence type="ECO:0000313" key="1">
    <source>
        <dbReference type="EMBL" id="TAA40266.1"/>
    </source>
</evidence>
<comment type="caution">
    <text evidence="1">The sequence shown here is derived from an EMBL/GenBank/DDBJ whole genome shotgun (WGS) entry which is preliminary data.</text>
</comment>
<sequence>MAPDDPEGAAVLARRIKHPWYRCQALARVAEFSDGRNRAELLDAAIQTAQEQDEPNRIVTVSAWPLRVLVDRSPTQAESLVRRLIRVAQTEPHNLRRAHALQSLAFAVSRSPLLLGLVVPVMASAILGGHGWRIDRVIRDTFELVRETHPDLLLPLALHHKADRQQQKLLASLPE</sequence>
<dbReference type="Proteomes" id="UP000294164">
    <property type="component" value="Unassembled WGS sequence"/>
</dbReference>
<reference evidence="1 2" key="1">
    <citation type="submission" date="2019-02" db="EMBL/GenBank/DDBJ databases">
        <title>WGS of Pseudoxanthomonas species novum from clinical isolates.</title>
        <authorList>
            <person name="Bernier A.-M."/>
            <person name="Bernard K."/>
            <person name="Vachon A."/>
        </authorList>
    </citation>
    <scope>NUCLEOTIDE SEQUENCE [LARGE SCALE GENOMIC DNA]</scope>
    <source>
        <strain evidence="1 2">NML130969</strain>
    </source>
</reference>
<dbReference type="AlphaFoldDB" id="A0A4Q8M3H5"/>
<name>A0A4Q8M3H5_9GAMM</name>
<proteinExistence type="predicted"/>
<dbReference type="OrthoDB" id="6059230at2"/>
<organism evidence="1 2">
    <name type="scientific">Pseudoxanthomonas winnipegensis</name>
    <dbReference type="NCBI Taxonomy" id="2480810"/>
    <lineage>
        <taxon>Bacteria</taxon>
        <taxon>Pseudomonadati</taxon>
        <taxon>Pseudomonadota</taxon>
        <taxon>Gammaproteobacteria</taxon>
        <taxon>Lysobacterales</taxon>
        <taxon>Lysobacteraceae</taxon>
        <taxon>Pseudoxanthomonas</taxon>
    </lineage>
</organism>
<evidence type="ECO:0000313" key="2">
    <source>
        <dbReference type="Proteomes" id="UP000294164"/>
    </source>
</evidence>
<evidence type="ECO:0008006" key="3">
    <source>
        <dbReference type="Google" id="ProtNLM"/>
    </source>
</evidence>